<name>A0ABD1Z0F4_9MARC</name>
<proteinExistence type="predicted"/>
<feature type="region of interest" description="Disordered" evidence="1">
    <location>
        <begin position="8"/>
        <end position="41"/>
    </location>
</feature>
<dbReference type="EMBL" id="JBHFFA010000002">
    <property type="protein sequence ID" value="KAL2641279.1"/>
    <property type="molecule type" value="Genomic_DNA"/>
</dbReference>
<evidence type="ECO:0000313" key="3">
    <source>
        <dbReference type="Proteomes" id="UP001605036"/>
    </source>
</evidence>
<sequence length="71" mass="7755">MFFFLRTKFKATGHGNGGRARRPPSRRHAGKRPGGQADQADRVDALRQADAAALKCPVGRSWVHEEGGRGK</sequence>
<dbReference type="AlphaFoldDB" id="A0ABD1Z0F4"/>
<organism evidence="2 3">
    <name type="scientific">Riccia fluitans</name>
    <dbReference type="NCBI Taxonomy" id="41844"/>
    <lineage>
        <taxon>Eukaryota</taxon>
        <taxon>Viridiplantae</taxon>
        <taxon>Streptophyta</taxon>
        <taxon>Embryophyta</taxon>
        <taxon>Marchantiophyta</taxon>
        <taxon>Marchantiopsida</taxon>
        <taxon>Marchantiidae</taxon>
        <taxon>Marchantiales</taxon>
        <taxon>Ricciaceae</taxon>
        <taxon>Riccia</taxon>
    </lineage>
</organism>
<protein>
    <submittedName>
        <fullName evidence="2">Uncharacterized protein</fullName>
    </submittedName>
</protein>
<reference evidence="2 3" key="1">
    <citation type="submission" date="2024-09" db="EMBL/GenBank/DDBJ databases">
        <title>Chromosome-scale assembly of Riccia fluitans.</title>
        <authorList>
            <person name="Paukszto L."/>
            <person name="Sawicki J."/>
            <person name="Karawczyk K."/>
            <person name="Piernik-Szablinska J."/>
            <person name="Szczecinska M."/>
            <person name="Mazdziarz M."/>
        </authorList>
    </citation>
    <scope>NUCLEOTIDE SEQUENCE [LARGE SCALE GENOMIC DNA]</scope>
    <source>
        <strain evidence="2">Rf_01</strain>
        <tissue evidence="2">Aerial parts of the thallus</tissue>
    </source>
</reference>
<feature type="compositionally biased region" description="Basic residues" evidence="1">
    <location>
        <begin position="19"/>
        <end position="31"/>
    </location>
</feature>
<evidence type="ECO:0000256" key="1">
    <source>
        <dbReference type="SAM" id="MobiDB-lite"/>
    </source>
</evidence>
<gene>
    <name evidence="2" type="ORF">R1flu_008866</name>
</gene>
<comment type="caution">
    <text evidence="2">The sequence shown here is derived from an EMBL/GenBank/DDBJ whole genome shotgun (WGS) entry which is preliminary data.</text>
</comment>
<evidence type="ECO:0000313" key="2">
    <source>
        <dbReference type="EMBL" id="KAL2641279.1"/>
    </source>
</evidence>
<accession>A0ABD1Z0F4</accession>
<keyword evidence="3" id="KW-1185">Reference proteome</keyword>
<dbReference type="Proteomes" id="UP001605036">
    <property type="component" value="Unassembled WGS sequence"/>
</dbReference>